<keyword evidence="1" id="KW-0472">Membrane</keyword>
<protein>
    <submittedName>
        <fullName evidence="2">Uncharacterized protein</fullName>
    </submittedName>
</protein>
<dbReference type="EMBL" id="PISD01000006">
    <property type="protein sequence ID" value="PKG30665.1"/>
    <property type="molecule type" value="Genomic_DNA"/>
</dbReference>
<organism evidence="2 3">
    <name type="scientific">Cytobacillus horneckiae</name>
    <dbReference type="NCBI Taxonomy" id="549687"/>
    <lineage>
        <taxon>Bacteria</taxon>
        <taxon>Bacillati</taxon>
        <taxon>Bacillota</taxon>
        <taxon>Bacilli</taxon>
        <taxon>Bacillales</taxon>
        <taxon>Bacillaceae</taxon>
        <taxon>Cytobacillus</taxon>
    </lineage>
</organism>
<proteinExistence type="predicted"/>
<keyword evidence="3" id="KW-1185">Reference proteome</keyword>
<dbReference type="AlphaFoldDB" id="A0A2N0ZMD8"/>
<keyword evidence="1" id="KW-0812">Transmembrane</keyword>
<feature type="transmembrane region" description="Helical" evidence="1">
    <location>
        <begin position="222"/>
        <end position="240"/>
    </location>
</feature>
<sequence length="290" mass="33775">MDLNGLISTITTSTAALVAIIGGFLVSRVISLASDQNGIKRRIREIKKDLDAKREMLENAERFLFEDDLNDFVSNDNIKLIILGRTLEEVIEEDEYDLLTEEEVEPYYKQVKQIALEIAELQNSTDEYYDKFSKFKEAFKDFKYPDRMNWYEKVFKVMDDMAQPESNFPLGGFKFRPAVPNINTDYKDTRKEQDRLNDDIRVLELQLAEQLKILNDYGKPKWVWSGMFVLIYSCGVGIVYPSTLLPYSTDTYDDVLTKWFLLGLFFSQLVALFVYLGFAMYKLTNDKDES</sequence>
<evidence type="ECO:0000256" key="1">
    <source>
        <dbReference type="SAM" id="Phobius"/>
    </source>
</evidence>
<reference evidence="2 3" key="1">
    <citation type="journal article" date="2010" name="Int. J. Syst. Evol. Microbiol.">
        <title>Bacillus horneckiae sp. nov., isolated from a spacecraft-assembly clean room.</title>
        <authorList>
            <person name="Vaishampayan P."/>
            <person name="Probst A."/>
            <person name="Krishnamurthi S."/>
            <person name="Ghosh S."/>
            <person name="Osman S."/>
            <person name="McDowall A."/>
            <person name="Ruckmani A."/>
            <person name="Mayilraj S."/>
            <person name="Venkateswaran K."/>
        </authorList>
    </citation>
    <scope>NUCLEOTIDE SEQUENCE [LARGE SCALE GENOMIC DNA]</scope>
    <source>
        <strain evidence="3">1PO1SC</strain>
    </source>
</reference>
<evidence type="ECO:0000313" key="2">
    <source>
        <dbReference type="EMBL" id="PKG30665.1"/>
    </source>
</evidence>
<name>A0A2N0ZMD8_9BACI</name>
<feature type="transmembrane region" description="Helical" evidence="1">
    <location>
        <begin position="260"/>
        <end position="281"/>
    </location>
</feature>
<comment type="caution">
    <text evidence="2">The sequence shown here is derived from an EMBL/GenBank/DDBJ whole genome shotgun (WGS) entry which is preliminary data.</text>
</comment>
<gene>
    <name evidence="2" type="ORF">CWS20_01900</name>
</gene>
<dbReference type="RefSeq" id="WP_066191340.1">
    <property type="nucleotide sequence ID" value="NZ_JARMMB010000002.1"/>
</dbReference>
<evidence type="ECO:0000313" key="3">
    <source>
        <dbReference type="Proteomes" id="UP000233343"/>
    </source>
</evidence>
<feature type="transmembrane region" description="Helical" evidence="1">
    <location>
        <begin position="6"/>
        <end position="26"/>
    </location>
</feature>
<dbReference type="Proteomes" id="UP000233343">
    <property type="component" value="Unassembled WGS sequence"/>
</dbReference>
<accession>A0A2N0ZMD8</accession>
<keyword evidence="1" id="KW-1133">Transmembrane helix</keyword>